<dbReference type="InterPro" id="IPR006046">
    <property type="entry name" value="Alpha_amylase"/>
</dbReference>
<comment type="caution">
    <text evidence="9">The sequence shown here is derived from an EMBL/GenBank/DDBJ whole genome shotgun (WGS) entry which is preliminary data.</text>
</comment>
<dbReference type="InterPro" id="IPR006047">
    <property type="entry name" value="GH13_cat_dom"/>
</dbReference>
<comment type="similarity">
    <text evidence="3">Belongs to the glycosyl hydrolase 13 family.</text>
</comment>
<dbReference type="SMART" id="SM00642">
    <property type="entry name" value="Aamy"/>
    <property type="match status" value="1"/>
</dbReference>
<gene>
    <name evidence="9" type="primary">amy</name>
    <name evidence="9" type="ORF">SNAT2548_LOCUS30084</name>
</gene>
<comment type="catalytic activity">
    <reaction evidence="1">
        <text>Endohydrolysis of (1-&gt;4)-alpha-D-glucosidic linkages in polysaccharides containing three or more (1-&gt;4)-alpha-linked D-glucose units.</text>
        <dbReference type="EC" id="3.2.1.1"/>
    </reaction>
</comment>
<dbReference type="OrthoDB" id="550577at2759"/>
<dbReference type="SUPFAM" id="SSF51445">
    <property type="entry name" value="(Trans)glycosidases"/>
    <property type="match status" value="1"/>
</dbReference>
<organism evidence="9 10">
    <name type="scientific">Symbiodinium natans</name>
    <dbReference type="NCBI Taxonomy" id="878477"/>
    <lineage>
        <taxon>Eukaryota</taxon>
        <taxon>Sar</taxon>
        <taxon>Alveolata</taxon>
        <taxon>Dinophyceae</taxon>
        <taxon>Suessiales</taxon>
        <taxon>Symbiodiniaceae</taxon>
        <taxon>Symbiodinium</taxon>
    </lineage>
</organism>
<evidence type="ECO:0000256" key="6">
    <source>
        <dbReference type="ARBA" id="ARBA00023277"/>
    </source>
</evidence>
<evidence type="ECO:0000259" key="8">
    <source>
        <dbReference type="SMART" id="SM00642"/>
    </source>
</evidence>
<dbReference type="EMBL" id="CAJNDS010002590">
    <property type="protein sequence ID" value="CAE7536771.1"/>
    <property type="molecule type" value="Genomic_DNA"/>
</dbReference>
<dbReference type="GO" id="GO:0004556">
    <property type="term" value="F:alpha-amylase activity"/>
    <property type="evidence" value="ECO:0007669"/>
    <property type="project" value="UniProtKB-EC"/>
</dbReference>
<keyword evidence="6" id="KW-0119">Carbohydrate metabolism</keyword>
<dbReference type="EC" id="3.2.1.1" evidence="4"/>
<sequence>MGGIGGRQRRSPSYVKLWEWNYVDVARECQETLGPQGFDAVQLSPLTEHVTGHQWWVRYQPVSFGLNSRSGAASELRRAVAACRAGGVAVIADVVLNHMARPCHAAEAQTDGSTPCVGWNGTKYGNRQTQGAHGWDAAGPKDFHHQEGHVTWGTCGVGPETGFLCGSLVTTDCSCCQCDMYGLPDWNLTRPEVQQMQSRHLSELFDMGVTMLRVDAALYMESGPFAAIVHRFPWDLVYQEWWHELAVPGRTEVFGLYRDLHFMRKVADLLQLQGPNQAAEVVALSRGDYFIPPEEALYPTCFHDGRTDNADAGTPTYKNGLAFHQQQLFMLASPFPVSVLLWSGYSWKAIEQGPPGCESSDCLSQGGLC</sequence>
<dbReference type="AlphaFoldDB" id="A0A812TQ52"/>
<evidence type="ECO:0000256" key="2">
    <source>
        <dbReference type="ARBA" id="ARBA00001913"/>
    </source>
</evidence>
<protein>
    <recommendedName>
        <fullName evidence="4">alpha-amylase</fullName>
        <ecNumber evidence="4">3.2.1.1</ecNumber>
    </recommendedName>
</protein>
<keyword evidence="10" id="KW-1185">Reference proteome</keyword>
<dbReference type="PANTHER" id="PTHR43447">
    <property type="entry name" value="ALPHA-AMYLASE"/>
    <property type="match status" value="1"/>
</dbReference>
<evidence type="ECO:0000256" key="5">
    <source>
        <dbReference type="ARBA" id="ARBA00022801"/>
    </source>
</evidence>
<evidence type="ECO:0000256" key="1">
    <source>
        <dbReference type="ARBA" id="ARBA00000548"/>
    </source>
</evidence>
<dbReference type="Gene3D" id="3.20.20.80">
    <property type="entry name" value="Glycosidases"/>
    <property type="match status" value="1"/>
</dbReference>
<evidence type="ECO:0000256" key="7">
    <source>
        <dbReference type="ARBA" id="ARBA00023295"/>
    </source>
</evidence>
<evidence type="ECO:0000256" key="3">
    <source>
        <dbReference type="ARBA" id="ARBA00008061"/>
    </source>
</evidence>
<accession>A0A812TQ52</accession>
<dbReference type="GO" id="GO:0043169">
    <property type="term" value="F:cation binding"/>
    <property type="evidence" value="ECO:0007669"/>
    <property type="project" value="InterPro"/>
</dbReference>
<feature type="domain" description="Glycosyl hydrolase family 13 catalytic" evidence="8">
    <location>
        <begin position="12"/>
        <end position="369"/>
    </location>
</feature>
<dbReference type="Proteomes" id="UP000604046">
    <property type="component" value="Unassembled WGS sequence"/>
</dbReference>
<keyword evidence="7" id="KW-0326">Glycosidase</keyword>
<dbReference type="PRINTS" id="PR00110">
    <property type="entry name" value="ALPHAAMYLASE"/>
</dbReference>
<proteinExistence type="inferred from homology"/>
<name>A0A812TQ52_9DINO</name>
<dbReference type="InterPro" id="IPR017853">
    <property type="entry name" value="GH"/>
</dbReference>
<evidence type="ECO:0000256" key="4">
    <source>
        <dbReference type="ARBA" id="ARBA00012595"/>
    </source>
</evidence>
<dbReference type="GO" id="GO:0005975">
    <property type="term" value="P:carbohydrate metabolic process"/>
    <property type="evidence" value="ECO:0007669"/>
    <property type="project" value="InterPro"/>
</dbReference>
<comment type="cofactor">
    <cofactor evidence="2">
        <name>Ca(2+)</name>
        <dbReference type="ChEBI" id="CHEBI:29108"/>
    </cofactor>
</comment>
<evidence type="ECO:0000313" key="9">
    <source>
        <dbReference type="EMBL" id="CAE7536771.1"/>
    </source>
</evidence>
<evidence type="ECO:0000313" key="10">
    <source>
        <dbReference type="Proteomes" id="UP000604046"/>
    </source>
</evidence>
<reference evidence="9" key="1">
    <citation type="submission" date="2021-02" db="EMBL/GenBank/DDBJ databases">
        <authorList>
            <person name="Dougan E. K."/>
            <person name="Rhodes N."/>
            <person name="Thang M."/>
            <person name="Chan C."/>
        </authorList>
    </citation>
    <scope>NUCLEOTIDE SEQUENCE</scope>
</reference>
<keyword evidence="5" id="KW-0378">Hydrolase</keyword>